<keyword evidence="5 6" id="KW-0472">Membrane</keyword>
<proteinExistence type="predicted"/>
<dbReference type="PANTHER" id="PTHR42770">
    <property type="entry name" value="AMINO ACID TRANSPORTER-RELATED"/>
    <property type="match status" value="1"/>
</dbReference>
<dbReference type="GO" id="GO:0005886">
    <property type="term" value="C:plasma membrane"/>
    <property type="evidence" value="ECO:0007669"/>
    <property type="project" value="UniProtKB-SubCell"/>
</dbReference>
<comment type="caution">
    <text evidence="7">The sequence shown here is derived from an EMBL/GenBank/DDBJ whole genome shotgun (WGS) entry which is preliminary data.</text>
</comment>
<keyword evidence="2" id="KW-1003">Cell membrane</keyword>
<protein>
    <submittedName>
        <fullName evidence="7">Amino acid transporter</fullName>
    </submittedName>
</protein>
<name>A0A918L0P0_9ACTN</name>
<dbReference type="GO" id="GO:0022857">
    <property type="term" value="F:transmembrane transporter activity"/>
    <property type="evidence" value="ECO:0007669"/>
    <property type="project" value="InterPro"/>
</dbReference>
<sequence>MQERPASPVAGYAGLAAAAMSESNRLPTRSPVHGLDRRGLDPLQVLAQSVAGAAPAAAMAATPAIVAATAGGSTVWSFAVATGLALLIGMCIGQFTHRMAAAGSLYSLTAQGLGPVGAFVSGCGLLIGYGVLTMAGFTGAAGYLSALLARAGAGSTTGVFVTVVLALAALAAVLMIRGIRPAARLMLLIEATSIVLMLVIFGALLVRHGVPHDLHRLGLPPPDLARTAAGVLPALGAFVGFEAAAAVGVEARRPFRTVPWAVRSTAAVAGLLCLLAAYAQQIGLADVRGGLAGQREPVDTLATTQRLPWLSVLLEAGIALSFFAAALASATALVRVLFSMGRERIAPRPLGAAHPRHRTPHVAIAAALPLTAAVPVAMRLAGVDTGRSLMILLNTATFGYLVAYLLVCVAAPVFLHRIGELTIGPVVVTAICAPALLTVLGAFLAAQSGRALWAIGAALAAGTLWFAWLRTRRPGQLAAVGIYDETSTADLLGAPDAASRDAA</sequence>
<feature type="transmembrane region" description="Helical" evidence="6">
    <location>
        <begin position="227"/>
        <end position="248"/>
    </location>
</feature>
<feature type="transmembrane region" description="Helical" evidence="6">
    <location>
        <begin position="422"/>
        <end position="445"/>
    </location>
</feature>
<evidence type="ECO:0000313" key="7">
    <source>
        <dbReference type="EMBL" id="GGR63243.1"/>
    </source>
</evidence>
<evidence type="ECO:0000256" key="5">
    <source>
        <dbReference type="ARBA" id="ARBA00023136"/>
    </source>
</evidence>
<reference evidence="7" key="1">
    <citation type="journal article" date="2014" name="Int. J. Syst. Evol. Microbiol.">
        <title>Complete genome sequence of Corynebacterium casei LMG S-19264T (=DSM 44701T), isolated from a smear-ripened cheese.</title>
        <authorList>
            <consortium name="US DOE Joint Genome Institute (JGI-PGF)"/>
            <person name="Walter F."/>
            <person name="Albersmeier A."/>
            <person name="Kalinowski J."/>
            <person name="Ruckert C."/>
        </authorList>
    </citation>
    <scope>NUCLEOTIDE SEQUENCE</scope>
    <source>
        <strain evidence="7">JCM 4346</strain>
    </source>
</reference>
<evidence type="ECO:0000256" key="3">
    <source>
        <dbReference type="ARBA" id="ARBA00022692"/>
    </source>
</evidence>
<dbReference type="PANTHER" id="PTHR42770:SF7">
    <property type="entry name" value="MEMBRANE PROTEIN"/>
    <property type="match status" value="1"/>
</dbReference>
<comment type="subcellular location">
    <subcellularLocation>
        <location evidence="1">Cell membrane</location>
        <topology evidence="1">Multi-pass membrane protein</topology>
    </subcellularLocation>
</comment>
<dbReference type="InterPro" id="IPR002293">
    <property type="entry name" value="AA/rel_permease1"/>
</dbReference>
<dbReference type="Pfam" id="PF13520">
    <property type="entry name" value="AA_permease_2"/>
    <property type="match status" value="1"/>
</dbReference>
<feature type="transmembrane region" description="Helical" evidence="6">
    <location>
        <begin position="188"/>
        <end position="207"/>
    </location>
</feature>
<keyword evidence="8" id="KW-1185">Reference proteome</keyword>
<feature type="transmembrane region" description="Helical" evidence="6">
    <location>
        <begin position="116"/>
        <end position="137"/>
    </location>
</feature>
<dbReference type="PIRSF" id="PIRSF006060">
    <property type="entry name" value="AA_transporter"/>
    <property type="match status" value="1"/>
</dbReference>
<dbReference type="EMBL" id="BMSX01000045">
    <property type="protein sequence ID" value="GGR63243.1"/>
    <property type="molecule type" value="Genomic_DNA"/>
</dbReference>
<reference evidence="7" key="2">
    <citation type="submission" date="2020-09" db="EMBL/GenBank/DDBJ databases">
        <authorList>
            <person name="Sun Q."/>
            <person name="Ohkuma M."/>
        </authorList>
    </citation>
    <scope>NUCLEOTIDE SEQUENCE</scope>
    <source>
        <strain evidence="7">JCM 4346</strain>
    </source>
</reference>
<keyword evidence="4 6" id="KW-1133">Transmembrane helix</keyword>
<feature type="transmembrane region" description="Helical" evidence="6">
    <location>
        <begin position="45"/>
        <end position="69"/>
    </location>
</feature>
<evidence type="ECO:0000256" key="2">
    <source>
        <dbReference type="ARBA" id="ARBA00022475"/>
    </source>
</evidence>
<feature type="transmembrane region" description="Helical" evidence="6">
    <location>
        <begin position="451"/>
        <end position="469"/>
    </location>
</feature>
<dbReference type="Proteomes" id="UP000658320">
    <property type="component" value="Unassembled WGS sequence"/>
</dbReference>
<accession>A0A918L0P0</accession>
<dbReference type="InterPro" id="IPR050367">
    <property type="entry name" value="APC_superfamily"/>
</dbReference>
<keyword evidence="3 6" id="KW-0812">Transmembrane</keyword>
<organism evidence="7 8">
    <name type="scientific">Streptomyces aurantiogriseus</name>
    <dbReference type="NCBI Taxonomy" id="66870"/>
    <lineage>
        <taxon>Bacteria</taxon>
        <taxon>Bacillati</taxon>
        <taxon>Actinomycetota</taxon>
        <taxon>Actinomycetes</taxon>
        <taxon>Kitasatosporales</taxon>
        <taxon>Streptomycetaceae</taxon>
        <taxon>Streptomyces</taxon>
    </lineage>
</organism>
<evidence type="ECO:0000256" key="1">
    <source>
        <dbReference type="ARBA" id="ARBA00004651"/>
    </source>
</evidence>
<evidence type="ECO:0000256" key="6">
    <source>
        <dbReference type="SAM" id="Phobius"/>
    </source>
</evidence>
<evidence type="ECO:0000256" key="4">
    <source>
        <dbReference type="ARBA" id="ARBA00022989"/>
    </source>
</evidence>
<feature type="transmembrane region" description="Helical" evidence="6">
    <location>
        <begin position="75"/>
        <end position="95"/>
    </location>
</feature>
<dbReference type="Gene3D" id="1.20.1740.10">
    <property type="entry name" value="Amino acid/polyamine transporter I"/>
    <property type="match status" value="1"/>
</dbReference>
<feature type="transmembrane region" description="Helical" evidence="6">
    <location>
        <begin position="359"/>
        <end position="378"/>
    </location>
</feature>
<feature type="transmembrane region" description="Helical" evidence="6">
    <location>
        <begin position="316"/>
        <end position="338"/>
    </location>
</feature>
<dbReference type="RefSeq" id="WP_229911556.1">
    <property type="nucleotide sequence ID" value="NZ_BMSX01000045.1"/>
</dbReference>
<feature type="transmembrane region" description="Helical" evidence="6">
    <location>
        <begin position="157"/>
        <end position="176"/>
    </location>
</feature>
<feature type="transmembrane region" description="Helical" evidence="6">
    <location>
        <begin position="398"/>
        <end position="415"/>
    </location>
</feature>
<evidence type="ECO:0000313" key="8">
    <source>
        <dbReference type="Proteomes" id="UP000658320"/>
    </source>
</evidence>
<dbReference type="AlphaFoldDB" id="A0A918L0P0"/>
<feature type="transmembrane region" description="Helical" evidence="6">
    <location>
        <begin position="260"/>
        <end position="279"/>
    </location>
</feature>
<gene>
    <name evidence="7" type="ORF">GCM10010251_94900</name>
</gene>